<dbReference type="SUPFAM" id="SSF48371">
    <property type="entry name" value="ARM repeat"/>
    <property type="match status" value="1"/>
</dbReference>
<gene>
    <name evidence="10" type="ORF">AYBTSS11_LOCUS12008</name>
</gene>
<dbReference type="Gene3D" id="3.20.20.70">
    <property type="entry name" value="Aldolase class I"/>
    <property type="match status" value="1"/>
</dbReference>
<dbReference type="FunFam" id="3.20.20.70:FF:000129">
    <property type="entry name" value="Probable galactinol--sucrose galactosyltransferase 1"/>
    <property type="match status" value="1"/>
</dbReference>
<evidence type="ECO:0000259" key="9">
    <source>
        <dbReference type="Pfam" id="PF12231"/>
    </source>
</evidence>
<evidence type="ECO:0000313" key="11">
    <source>
        <dbReference type="Proteomes" id="UP001189624"/>
    </source>
</evidence>
<evidence type="ECO:0000256" key="8">
    <source>
        <dbReference type="SAM" id="MobiDB-lite"/>
    </source>
</evidence>
<evidence type="ECO:0000256" key="7">
    <source>
        <dbReference type="ARBA" id="ARBA00049426"/>
    </source>
</evidence>
<dbReference type="InterPro" id="IPR017853">
    <property type="entry name" value="GH"/>
</dbReference>
<dbReference type="InterPro" id="IPR013785">
    <property type="entry name" value="Aldolase_TIM"/>
</dbReference>
<evidence type="ECO:0000313" key="10">
    <source>
        <dbReference type="EMBL" id="CAJ1944626.1"/>
    </source>
</evidence>
<sequence length="1890" mass="211114">MSEEIKTIHILISSDDKFNKSSGYSSLLQFQQHSCVNTSSLQSLAHSAQSIISSIVSDIFDHDDEEIATQALKCLGFMLYHPSIVSVLRVDDVNSILVTLPKLITTTKLKSACNLGVWCLSVQQLGTSFLVTHFHSLLRAIVHALDNPMGSLSTTFEATQAAMKLSGQLSEQMKGSSHIWAPPIYRRLLSTDKRERDASDRCLLKIRSTVIPPSLDLSKVIVKDMKIKLLNGMKVLLDNGMKTQAVRAWGWFVRMLGSHALKSRHLVNDMLKIPERTFTDLDPQVQIATQVAWEGLIDALVHCPLLVSDKNASEENALLGRKNCDDQVNGFSKSIKLIMTPLIGMMSCKCDISVHLSCLNTWCYLLSKLDISINEPSIIKMVLQPILKAIFQNGPDGNNICLWNLGLDLLTDSISQKNRDVFYQSTGSVSHRNSENKHSQSGKCSRKQQQHLIRWMPWNINQLDFYLSTIFHLIHQASRPTVAYDHKSHIYDAALKLFTYILKGVKLDVKSPSTNYDGMMQCLTSLITFIKKICEDLCSDVGENYDVHCIAIQFIDAITKELGPSILGSPLYNISLDLKYIEDTQSVDHNKHVKFLSVSCVSYMDKVSPLVYLIALYFYMVVQLTMKYHQTDHVSQGMCEYFKFIFCSSDPVEALLTSISFLYRHVQPIYLDLWIALSQGLNYCVSNANCESIQEALSDSIVYSSICHLLIYPIVALSEVPRMTLTKASASVDKYPVSPERKARFELVIQTWKALHGSLSTSFIGCSSTTNFSGDLCLMLSSYLDENIAMVESGADFELPCNDADLGVLHLSGNFLICILEKIQTAKLVSELDRSNFDYDRKILFCIKNCLKCVAKYMTLLRIKMVRDPLPGFVGTSRLYSALTCFISCLHWKQDILHVLKIVSLPLLEWLSNMGMQDERTNDQLQLLWTEILGCLRRSQPPINFGSALLKLHEPLFEKTLDHPYPSISGPTINFWNSTFGQQIILDFPSSLLRVLDRLSRNEKLKLQKRSVPYLKKCHSPEEANDDLQGTSKRVELVLDKLKEAPPLSCKKRRLELTEHQKEVRRAQQGRERDTGGHGPGIRTYTNADFTQGHDDSQESQEDIVRDPEAILQMLLKTMHFLNPVFPVVSFKRNVDEAEKMTIKPGVRVSEGKLVVKERTILTGIPENVVETSTVEGMFLGVDLEKEDSRHVVSLGTMKDVRFMACFRFKLWWMAQKMGERGSEIPLETQFLLVETKDGSHLESQNDNNDQNQIVYTVFIPLVEGSFRACLQGNSNDHLELCLESGDADTKASSFSHAIFISSGTDPFATIHHAFRAVRNHLNTFRLRHEKKLPGIVDCFGWCTWDAFYQQVTQEGVEAGIQSLSGGGTPPKFVIIDDGWQSVGGDDEEDGKQNSNSLQRLTGIKENAKFQKEEEPQLGIKNIVDIAKKKHAVKHVYVWHAITGYWGGVRPGVKEMEEYGSVMKYPKVSCGVTENEPAWKTDVLAVQGLGLVNPKKVFSFYDELHSYLASAGVDGVKVDVQCILETLGAGLGGRVELTRQYHQALDASISRNFPDNGCIACMSHNTDALYCSKQTAVVRASDDFYPRDPVSHTIHIASVAYNSVFLGEIMLPDWDMFHSLHPAAEYHASARAISGGPLYVSDAPGKHNFDLLKKMVLPDGSVLRARLPGRPTKDCLFSDPARDGVSLLKIWNMNKFGGVLGVYNCQGAAWSAAEKKNVFHHTDSASITGFVSGRDVHLIAEAAGDSDWNGDCALYSHHSRKLIVLPHNVALPVSLKVLEHEVFAVAPVKVLGPGYSFSPLGLLNMFNAGGAVEGLVYEVGDSQGLVRVEMKGCGKFGAYSSARPTRCLLGNNEIDFDHDADSGLLTFNIDHLPHEGHRVHLVELVYSLSS</sequence>
<proteinExistence type="inferred from homology"/>
<evidence type="ECO:0000256" key="2">
    <source>
        <dbReference type="ARBA" id="ARBA00012708"/>
    </source>
</evidence>
<dbReference type="InterPro" id="IPR016024">
    <property type="entry name" value="ARM-type_fold"/>
</dbReference>
<dbReference type="InterPro" id="IPR022031">
    <property type="entry name" value="Rif1_N"/>
</dbReference>
<evidence type="ECO:0000256" key="5">
    <source>
        <dbReference type="ARBA" id="ARBA00023277"/>
    </source>
</evidence>
<feature type="region of interest" description="Disordered" evidence="8">
    <location>
        <begin position="426"/>
        <end position="445"/>
    </location>
</feature>
<keyword evidence="5" id="KW-0119">Carbohydrate metabolism</keyword>
<evidence type="ECO:0000256" key="4">
    <source>
        <dbReference type="ARBA" id="ARBA00022679"/>
    </source>
</evidence>
<feature type="domain" description="Telomere-associated protein Rif1 N-terminal" evidence="9">
    <location>
        <begin position="19"/>
        <end position="301"/>
    </location>
</feature>
<dbReference type="PANTHER" id="PTHR31268">
    <property type="match status" value="1"/>
</dbReference>
<name>A0AA86S7H7_9FABA</name>
<dbReference type="EMBL" id="OY731400">
    <property type="protein sequence ID" value="CAJ1944626.1"/>
    <property type="molecule type" value="Genomic_DNA"/>
</dbReference>
<dbReference type="SUPFAM" id="SSF51445">
    <property type="entry name" value="(Trans)glycosidases"/>
    <property type="match status" value="1"/>
</dbReference>
<dbReference type="EC" id="2.4.1.82" evidence="2"/>
<organism evidence="10 11">
    <name type="scientific">Sphenostylis stenocarpa</name>
    <dbReference type="NCBI Taxonomy" id="92480"/>
    <lineage>
        <taxon>Eukaryota</taxon>
        <taxon>Viridiplantae</taxon>
        <taxon>Streptophyta</taxon>
        <taxon>Embryophyta</taxon>
        <taxon>Tracheophyta</taxon>
        <taxon>Spermatophyta</taxon>
        <taxon>Magnoliopsida</taxon>
        <taxon>eudicotyledons</taxon>
        <taxon>Gunneridae</taxon>
        <taxon>Pentapetalae</taxon>
        <taxon>rosids</taxon>
        <taxon>fabids</taxon>
        <taxon>Fabales</taxon>
        <taxon>Fabaceae</taxon>
        <taxon>Papilionoideae</taxon>
        <taxon>50 kb inversion clade</taxon>
        <taxon>NPAAA clade</taxon>
        <taxon>indigoferoid/millettioid clade</taxon>
        <taxon>Phaseoleae</taxon>
        <taxon>Sphenostylis</taxon>
    </lineage>
</organism>
<evidence type="ECO:0000256" key="6">
    <source>
        <dbReference type="ARBA" id="ARBA00025404"/>
    </source>
</evidence>
<reference evidence="10" key="1">
    <citation type="submission" date="2023-10" db="EMBL/GenBank/DDBJ databases">
        <authorList>
            <person name="Domelevo Entfellner J.-B."/>
        </authorList>
    </citation>
    <scope>NUCLEOTIDE SEQUENCE</scope>
</reference>
<keyword evidence="11" id="KW-1185">Reference proteome</keyword>
<dbReference type="Pfam" id="PF05691">
    <property type="entry name" value="Raffinose_syn"/>
    <property type="match status" value="1"/>
</dbReference>
<dbReference type="Pfam" id="PF12231">
    <property type="entry name" value="Rif1_N"/>
    <property type="match status" value="1"/>
</dbReference>
<dbReference type="InterPro" id="IPR008811">
    <property type="entry name" value="Glycosyl_hydrolases_36"/>
</dbReference>
<keyword evidence="4" id="KW-0808">Transferase</keyword>
<protein>
    <recommendedName>
        <fullName evidence="2">galactinol--sucrose galactosyltransferase</fullName>
        <ecNumber evidence="2">2.4.1.82</ecNumber>
    </recommendedName>
</protein>
<evidence type="ECO:0000256" key="1">
    <source>
        <dbReference type="ARBA" id="ARBA00007240"/>
    </source>
</evidence>
<accession>A0AA86S7H7</accession>
<dbReference type="GO" id="GO:0047274">
    <property type="term" value="F:galactinol-sucrose galactosyltransferase activity"/>
    <property type="evidence" value="ECO:0007669"/>
    <property type="project" value="UniProtKB-EC"/>
</dbReference>
<comment type="function">
    <text evidence="6">Transglycosidase operating by a ping-pong reaction mechanism. Involved in the synthesis of raffinose, a major soluble carbohydrate in seeds, roots and tubers.</text>
</comment>
<evidence type="ECO:0000256" key="3">
    <source>
        <dbReference type="ARBA" id="ARBA00022676"/>
    </source>
</evidence>
<dbReference type="PANTHER" id="PTHR31268:SF5">
    <property type="entry name" value="GALACTINOL--SUCROSE GALACTOSYLTRANSFERASE 6-RELATED"/>
    <property type="match status" value="1"/>
</dbReference>
<feature type="compositionally biased region" description="Basic and acidic residues" evidence="8">
    <location>
        <begin position="1092"/>
        <end position="1101"/>
    </location>
</feature>
<dbReference type="Gramene" id="rna-AYBTSS11_LOCUS12008">
    <property type="protein sequence ID" value="CAJ1944626.1"/>
    <property type="gene ID" value="gene-AYBTSS11_LOCUS12008"/>
</dbReference>
<feature type="region of interest" description="Disordered" evidence="8">
    <location>
        <begin position="1060"/>
        <end position="1101"/>
    </location>
</feature>
<keyword evidence="3" id="KW-0328">Glycosyltransferase</keyword>
<dbReference type="Proteomes" id="UP001189624">
    <property type="component" value="Chromosome 3"/>
</dbReference>
<comment type="similarity">
    <text evidence="1">Belongs to the glycosyl hydrolases 36 family.</text>
</comment>
<feature type="compositionally biased region" description="Basic and acidic residues" evidence="8">
    <location>
        <begin position="1060"/>
        <end position="1076"/>
    </location>
</feature>
<comment type="catalytic activity">
    <reaction evidence="7">
        <text>alpha-D-galactosyl-(1-&gt;3)-1D-myo-inositol + sucrose = raffinose + myo-inositol</text>
        <dbReference type="Rhea" id="RHEA:20161"/>
        <dbReference type="ChEBI" id="CHEBI:16634"/>
        <dbReference type="ChEBI" id="CHEBI:17268"/>
        <dbReference type="ChEBI" id="CHEBI:17505"/>
        <dbReference type="ChEBI" id="CHEBI:17992"/>
        <dbReference type="EC" id="2.4.1.82"/>
    </reaction>
</comment>